<evidence type="ECO:0000313" key="2">
    <source>
        <dbReference type="EMBL" id="AGF96172.1"/>
    </source>
</evidence>
<dbReference type="AlphaFoldDB" id="M1P6Y0"/>
<keyword evidence="1" id="KW-0812">Transmembrane</keyword>
<protein>
    <submittedName>
        <fullName evidence="2">Uncharacterized protein</fullName>
    </submittedName>
</protein>
<keyword evidence="1" id="KW-1133">Transmembrane helix</keyword>
<evidence type="ECO:0000313" key="3">
    <source>
        <dbReference type="Proteomes" id="UP000011718"/>
    </source>
</evidence>
<dbReference type="BioCyc" id="MMAZ1236903:G139K-725-MONOMER"/>
<dbReference type="HOGENOM" id="CLU_3003166_0_0_2"/>
<dbReference type="EMBL" id="CP004144">
    <property type="protein sequence ID" value="AGF96172.1"/>
    <property type="molecule type" value="Genomic_DNA"/>
</dbReference>
<dbReference type="Proteomes" id="UP000011718">
    <property type="component" value="Chromosome"/>
</dbReference>
<proteinExistence type="predicted"/>
<evidence type="ECO:0000256" key="1">
    <source>
        <dbReference type="SAM" id="Phobius"/>
    </source>
</evidence>
<keyword evidence="1" id="KW-0472">Membrane</keyword>
<sequence length="56" mass="6643">MWYLYFISRKVETFSKYESPAVCSISSSCMFYIFFLYLFPEIFILPEIPGKLHDSG</sequence>
<accession>M1P6Y0</accession>
<reference evidence="2 3" key="1">
    <citation type="journal article" date="2013" name="Genome Announc.">
        <title>Complete Genome of a Methanosarcina mazei Strain Isolated from Sediment Samples from an Amazonian Flooded Area.</title>
        <authorList>
            <person name="Assis das Gracas D."/>
            <person name="Thiago Juca Ramos R."/>
            <person name="Vieira Araujo A.C."/>
            <person name="Zahlouth R."/>
            <person name="Ribeiro Carneiro A."/>
            <person name="Souza Lopes T."/>
            <person name="Azevedo Barauna R."/>
            <person name="Azevedo V."/>
            <person name="Cruz Schneider M.P."/>
            <person name="Pellizari V.H."/>
            <person name="Silva A."/>
        </authorList>
    </citation>
    <scope>NUCLEOTIDE SEQUENCE [LARGE SCALE GENOMIC DNA]</scope>
    <source>
        <strain evidence="2 3">Tuc01</strain>
    </source>
</reference>
<gene>
    <name evidence="2" type="ORF">MmTuc01_0764</name>
</gene>
<organism evidence="2 3">
    <name type="scientific">Methanosarcina mazei Tuc01</name>
    <dbReference type="NCBI Taxonomy" id="1236903"/>
    <lineage>
        <taxon>Archaea</taxon>
        <taxon>Methanobacteriati</taxon>
        <taxon>Methanobacteriota</taxon>
        <taxon>Stenosarchaea group</taxon>
        <taxon>Methanomicrobia</taxon>
        <taxon>Methanosarcinales</taxon>
        <taxon>Methanosarcinaceae</taxon>
        <taxon>Methanosarcina</taxon>
    </lineage>
</organism>
<name>M1P6Y0_METMZ</name>
<feature type="transmembrane region" description="Helical" evidence="1">
    <location>
        <begin position="21"/>
        <end position="39"/>
    </location>
</feature>
<dbReference type="KEGG" id="mmaz:MmTuc01_0764"/>